<gene>
    <name evidence="2" type="ORF">SAMN04488535_0876</name>
</gene>
<keyword evidence="3" id="KW-1185">Reference proteome</keyword>
<evidence type="ECO:0000313" key="2">
    <source>
        <dbReference type="EMBL" id="SDL81720.1"/>
    </source>
</evidence>
<dbReference type="EMBL" id="LT629700">
    <property type="protein sequence ID" value="SDL81720.1"/>
    <property type="molecule type" value="Genomic_DNA"/>
</dbReference>
<organism evidence="2 3">
    <name type="scientific">Corynebacterium mycetoides</name>
    <dbReference type="NCBI Taxonomy" id="38302"/>
    <lineage>
        <taxon>Bacteria</taxon>
        <taxon>Bacillati</taxon>
        <taxon>Actinomycetota</taxon>
        <taxon>Actinomycetes</taxon>
        <taxon>Mycobacteriales</taxon>
        <taxon>Corynebacteriaceae</taxon>
        <taxon>Corynebacterium</taxon>
    </lineage>
</organism>
<feature type="transmembrane region" description="Helical" evidence="1">
    <location>
        <begin position="15"/>
        <end position="37"/>
    </location>
</feature>
<feature type="transmembrane region" description="Helical" evidence="1">
    <location>
        <begin position="93"/>
        <end position="113"/>
    </location>
</feature>
<evidence type="ECO:0008006" key="4">
    <source>
        <dbReference type="Google" id="ProtNLM"/>
    </source>
</evidence>
<keyword evidence="1" id="KW-0812">Transmembrane</keyword>
<proteinExistence type="predicted"/>
<dbReference type="STRING" id="38302.SAMN04488535_0876"/>
<accession>A0A1G9N5G7</accession>
<sequence length="174" mass="17637">MQLGARTRRASTPGLWAQLLVIALAAGSVAGVAWGLMRPGYVGSFEGEAYVVDQVASPPNVEFASFGGFALVCAGLGLVIAAVAYLRGLAGIGALLWVIACAGAAAFAVYTFGGWSAGFGTPDPHTAQGSFTFVPPLSPGVGWLAGPFVAALMFYALTLVDELRGRDAAEPATG</sequence>
<evidence type="ECO:0000313" key="3">
    <source>
        <dbReference type="Proteomes" id="UP000199350"/>
    </source>
</evidence>
<reference evidence="3" key="1">
    <citation type="submission" date="2016-10" db="EMBL/GenBank/DDBJ databases">
        <authorList>
            <person name="Varghese N."/>
            <person name="Submissions S."/>
        </authorList>
    </citation>
    <scope>NUCLEOTIDE SEQUENCE [LARGE SCALE GENOMIC DNA]</scope>
    <source>
        <strain evidence="3">DSM 20632</strain>
    </source>
</reference>
<feature type="transmembrane region" description="Helical" evidence="1">
    <location>
        <begin position="63"/>
        <end position="86"/>
    </location>
</feature>
<dbReference type="Proteomes" id="UP000199350">
    <property type="component" value="Chromosome I"/>
</dbReference>
<name>A0A1G9N5G7_9CORY</name>
<keyword evidence="1" id="KW-1133">Transmembrane helix</keyword>
<evidence type="ECO:0000256" key="1">
    <source>
        <dbReference type="SAM" id="Phobius"/>
    </source>
</evidence>
<keyword evidence="1" id="KW-0472">Membrane</keyword>
<protein>
    <recommendedName>
        <fullName evidence="4">DUF2567 domain-containing protein</fullName>
    </recommendedName>
</protein>
<feature type="transmembrane region" description="Helical" evidence="1">
    <location>
        <begin position="140"/>
        <end position="160"/>
    </location>
</feature>
<dbReference type="AlphaFoldDB" id="A0A1G9N5G7"/>